<feature type="signal peptide" evidence="1">
    <location>
        <begin position="1"/>
        <end position="17"/>
    </location>
</feature>
<accession>S9SKQ1</accession>
<dbReference type="EMBL" id="APVH01000002">
    <property type="protein sequence ID" value="EPX86954.1"/>
    <property type="molecule type" value="Genomic_DNA"/>
</dbReference>
<comment type="caution">
    <text evidence="2">The sequence shown here is derived from an EMBL/GenBank/DDBJ whole genome shotgun (WGS) entry which is preliminary data.</text>
</comment>
<proteinExistence type="predicted"/>
<dbReference type="eggNOG" id="COG3678">
    <property type="taxonomic scope" value="Bacteria"/>
</dbReference>
<dbReference type="RefSeq" id="WP_020040737.1">
    <property type="nucleotide sequence ID" value="NZ_KE557273.1"/>
</dbReference>
<gene>
    <name evidence="2" type="ORF">Salmuc_02929</name>
</gene>
<keyword evidence="1" id="KW-0732">Signal</keyword>
<dbReference type="AlphaFoldDB" id="S9SKQ1"/>
<dbReference type="Pfam" id="PF07813">
    <property type="entry name" value="LTXXQ"/>
    <property type="match status" value="1"/>
</dbReference>
<dbReference type="InterPro" id="IPR012899">
    <property type="entry name" value="LTXXQ"/>
</dbReference>
<dbReference type="GO" id="GO:0042597">
    <property type="term" value="C:periplasmic space"/>
    <property type="evidence" value="ECO:0007669"/>
    <property type="project" value="InterPro"/>
</dbReference>
<name>S9SKQ1_9RHOB</name>
<evidence type="ECO:0000256" key="1">
    <source>
        <dbReference type="SAM" id="SignalP"/>
    </source>
</evidence>
<dbReference type="STRING" id="1123237.Salmuc_02929"/>
<feature type="chain" id="PRO_5004569455" description="Periplasmic heavy metal sensor" evidence="1">
    <location>
        <begin position="18"/>
        <end position="180"/>
    </location>
</feature>
<protein>
    <recommendedName>
        <fullName evidence="4">Periplasmic heavy metal sensor</fullName>
    </recommendedName>
</protein>
<dbReference type="Proteomes" id="UP000015347">
    <property type="component" value="Unassembled WGS sequence"/>
</dbReference>
<dbReference type="Gene3D" id="1.20.120.1490">
    <property type="match status" value="1"/>
</dbReference>
<sequence>MRLMMTFALCALPLAGAAETGQPYAGQQGRDIATLSEADVTAILAGEGWGLAKPAELSGYPGPAHVLELAEALELTEDQRTQVQRAYDMMRAEAQDAGAAYVESERHLTRMFRAGHADPEMLATALQSSAAAFARLREVHLAAHLAVTPLLSDEQKETYAQMRGYDGAAGGTDHQGHAQH</sequence>
<keyword evidence="3" id="KW-1185">Reference proteome</keyword>
<dbReference type="HOGENOM" id="CLU_108466_0_0_5"/>
<organism evidence="2 3">
    <name type="scientific">Salipiger mucosus DSM 16094</name>
    <dbReference type="NCBI Taxonomy" id="1123237"/>
    <lineage>
        <taxon>Bacteria</taxon>
        <taxon>Pseudomonadati</taxon>
        <taxon>Pseudomonadota</taxon>
        <taxon>Alphaproteobacteria</taxon>
        <taxon>Rhodobacterales</taxon>
        <taxon>Roseobacteraceae</taxon>
        <taxon>Salipiger</taxon>
    </lineage>
</organism>
<evidence type="ECO:0000313" key="2">
    <source>
        <dbReference type="EMBL" id="EPX86954.1"/>
    </source>
</evidence>
<evidence type="ECO:0008006" key="4">
    <source>
        <dbReference type="Google" id="ProtNLM"/>
    </source>
</evidence>
<evidence type="ECO:0000313" key="3">
    <source>
        <dbReference type="Proteomes" id="UP000015347"/>
    </source>
</evidence>
<reference evidence="3" key="1">
    <citation type="journal article" date="2014" name="Stand. Genomic Sci.">
        <title>Genome sequence of the exopolysaccharide-producing Salipiger mucosus type strain (DSM 16094(T)), a moderately halophilic member of the Roseobacter clade.</title>
        <authorList>
            <person name="Riedel T."/>
            <person name="Spring S."/>
            <person name="Fiebig A."/>
            <person name="Petersen J."/>
            <person name="Kyrpides N.C."/>
            <person name="Goker M."/>
            <person name="Klenk H.P."/>
        </authorList>
    </citation>
    <scope>NUCLEOTIDE SEQUENCE [LARGE SCALE GENOMIC DNA]</scope>
    <source>
        <strain evidence="3">DSM 16094</strain>
    </source>
</reference>